<protein>
    <submittedName>
        <fullName evidence="2">Uncharacterized protein</fullName>
    </submittedName>
</protein>
<dbReference type="SUPFAM" id="SSF53448">
    <property type="entry name" value="Nucleotide-diphospho-sugar transferases"/>
    <property type="match status" value="1"/>
</dbReference>
<dbReference type="EMBL" id="PGGS01001867">
    <property type="protein sequence ID" value="PNG99969.1"/>
    <property type="molecule type" value="Genomic_DNA"/>
</dbReference>
<feature type="compositionally biased region" description="Low complexity" evidence="1">
    <location>
        <begin position="14"/>
        <end position="36"/>
    </location>
</feature>
<dbReference type="Gene3D" id="3.90.550.10">
    <property type="entry name" value="Spore Coat Polysaccharide Biosynthesis Protein SpsA, Chain A"/>
    <property type="match status" value="1"/>
</dbReference>
<comment type="caution">
    <text evidence="2">The sequence shown here is derived from an EMBL/GenBank/DDBJ whole genome shotgun (WGS) entry which is preliminary data.</text>
</comment>
<dbReference type="InterPro" id="IPR029044">
    <property type="entry name" value="Nucleotide-diphossugar_trans"/>
</dbReference>
<organism evidence="2 3">
    <name type="scientific">Tetrabaena socialis</name>
    <dbReference type="NCBI Taxonomy" id="47790"/>
    <lineage>
        <taxon>Eukaryota</taxon>
        <taxon>Viridiplantae</taxon>
        <taxon>Chlorophyta</taxon>
        <taxon>core chlorophytes</taxon>
        <taxon>Chlorophyceae</taxon>
        <taxon>CS clade</taxon>
        <taxon>Chlamydomonadales</taxon>
        <taxon>Tetrabaenaceae</taxon>
        <taxon>Tetrabaena</taxon>
    </lineage>
</organism>
<dbReference type="Proteomes" id="UP000236333">
    <property type="component" value="Unassembled WGS sequence"/>
</dbReference>
<name>A0A2J7ZIA3_9CHLO</name>
<evidence type="ECO:0000313" key="3">
    <source>
        <dbReference type="Proteomes" id="UP000236333"/>
    </source>
</evidence>
<proteinExistence type="predicted"/>
<evidence type="ECO:0000256" key="1">
    <source>
        <dbReference type="SAM" id="MobiDB-lite"/>
    </source>
</evidence>
<sequence length="110" mass="10829">QGGLPCVAQLSAAPTTAPADPGAASAAVVSGAGPSPSTAPDPAPAAPPPDLGAKMLAAMADARQRGGHRKVLITGTDIPDISSQLFRAAADALDEHQALAPLLAPATHRW</sequence>
<gene>
    <name evidence="2" type="ORF">TSOC_014233</name>
</gene>
<feature type="region of interest" description="Disordered" evidence="1">
    <location>
        <begin position="14"/>
        <end position="51"/>
    </location>
</feature>
<dbReference type="Pfam" id="PF09837">
    <property type="entry name" value="DUF2064"/>
    <property type="match status" value="1"/>
</dbReference>
<feature type="non-terminal residue" evidence="2">
    <location>
        <position position="1"/>
    </location>
</feature>
<dbReference type="InterPro" id="IPR018641">
    <property type="entry name" value="Trfase_1_rSAM/seldom-assoc"/>
</dbReference>
<feature type="compositionally biased region" description="Pro residues" evidence="1">
    <location>
        <begin position="37"/>
        <end position="50"/>
    </location>
</feature>
<reference evidence="2 3" key="1">
    <citation type="journal article" date="2017" name="Mol. Biol. Evol.">
        <title>The 4-celled Tetrabaena socialis nuclear genome reveals the essential components for genetic control of cell number at the origin of multicellularity in the volvocine lineage.</title>
        <authorList>
            <person name="Featherston J."/>
            <person name="Arakaki Y."/>
            <person name="Hanschen E.R."/>
            <person name="Ferris P.J."/>
            <person name="Michod R.E."/>
            <person name="Olson B.J.S.C."/>
            <person name="Nozaki H."/>
            <person name="Durand P.M."/>
        </authorList>
    </citation>
    <scope>NUCLEOTIDE SEQUENCE [LARGE SCALE GENOMIC DNA]</scope>
    <source>
        <strain evidence="2 3">NIES-571</strain>
    </source>
</reference>
<keyword evidence="3" id="KW-1185">Reference proteome</keyword>
<evidence type="ECO:0000313" key="2">
    <source>
        <dbReference type="EMBL" id="PNG99969.1"/>
    </source>
</evidence>
<dbReference type="AlphaFoldDB" id="A0A2J7ZIA3"/>
<accession>A0A2J7ZIA3</accession>
<dbReference type="OrthoDB" id="2018156at2759"/>